<dbReference type="PROSITE" id="PS51462">
    <property type="entry name" value="NUDIX"/>
    <property type="match status" value="1"/>
</dbReference>
<gene>
    <name evidence="5" type="ORF">KUV31_01045</name>
</gene>
<dbReference type="InterPro" id="IPR020084">
    <property type="entry name" value="NUDIX_hydrolase_CS"/>
</dbReference>
<protein>
    <submittedName>
        <fullName evidence="5">NUDIX domain-containing protein</fullName>
    </submittedName>
</protein>
<dbReference type="InterPro" id="IPR000086">
    <property type="entry name" value="NUDIX_hydrolase_dom"/>
</dbReference>
<dbReference type="InterPro" id="IPR020476">
    <property type="entry name" value="Nudix_hydrolase"/>
</dbReference>
<dbReference type="AlphaFoldDB" id="A0A9Q3XB18"/>
<dbReference type="SUPFAM" id="SSF55811">
    <property type="entry name" value="Nudix"/>
    <property type="match status" value="1"/>
</dbReference>
<dbReference type="RefSeq" id="WP_221554343.1">
    <property type="nucleotide sequence ID" value="NZ_JAHVKP010000001.1"/>
</dbReference>
<feature type="domain" description="Nudix hydrolase" evidence="4">
    <location>
        <begin position="30"/>
        <end position="154"/>
    </location>
</feature>
<keyword evidence="2 3" id="KW-0378">Hydrolase</keyword>
<dbReference type="PANTHER" id="PTHR43046:SF16">
    <property type="entry name" value="ADP-RIBOSE PYROPHOSPHATASE YJHB-RELATED"/>
    <property type="match status" value="1"/>
</dbReference>
<accession>A0A9Q3XB18</accession>
<comment type="cofactor">
    <cofactor evidence="1">
        <name>Mg(2+)</name>
        <dbReference type="ChEBI" id="CHEBI:18420"/>
    </cofactor>
</comment>
<evidence type="ECO:0000313" key="5">
    <source>
        <dbReference type="EMBL" id="MBY6216922.1"/>
    </source>
</evidence>
<dbReference type="InterPro" id="IPR015797">
    <property type="entry name" value="NUDIX_hydrolase-like_dom_sf"/>
</dbReference>
<evidence type="ECO:0000313" key="6">
    <source>
        <dbReference type="Proteomes" id="UP000824927"/>
    </source>
</evidence>
<dbReference type="Gene3D" id="3.90.79.10">
    <property type="entry name" value="Nucleoside Triphosphate Pyrophosphohydrolase"/>
    <property type="match status" value="1"/>
</dbReference>
<evidence type="ECO:0000259" key="4">
    <source>
        <dbReference type="PROSITE" id="PS51462"/>
    </source>
</evidence>
<dbReference type="PANTHER" id="PTHR43046">
    <property type="entry name" value="GDP-MANNOSE MANNOSYL HYDROLASE"/>
    <property type="match status" value="1"/>
</dbReference>
<comment type="caution">
    <text evidence="5">The sequence shown here is derived from an EMBL/GenBank/DDBJ whole genome shotgun (WGS) entry which is preliminary data.</text>
</comment>
<reference evidence="5" key="1">
    <citation type="submission" date="2021-06" db="EMBL/GenBank/DDBJ databases">
        <title>50 bacteria genomes isolated from Dapeng, Shenzhen, China.</title>
        <authorList>
            <person name="Zheng W."/>
            <person name="Yu S."/>
            <person name="Huang Y."/>
        </authorList>
    </citation>
    <scope>NUCLEOTIDE SEQUENCE</scope>
    <source>
        <strain evidence="5">DP4N28-2</strain>
    </source>
</reference>
<organism evidence="5 6">
    <name type="scientific">Qipengyuania aquimaris</name>
    <dbReference type="NCBI Taxonomy" id="255984"/>
    <lineage>
        <taxon>Bacteria</taxon>
        <taxon>Pseudomonadati</taxon>
        <taxon>Pseudomonadota</taxon>
        <taxon>Alphaproteobacteria</taxon>
        <taxon>Sphingomonadales</taxon>
        <taxon>Erythrobacteraceae</taxon>
        <taxon>Qipengyuania</taxon>
    </lineage>
</organism>
<dbReference type="Proteomes" id="UP000824927">
    <property type="component" value="Unassembled WGS sequence"/>
</dbReference>
<comment type="similarity">
    <text evidence="3">Belongs to the Nudix hydrolase family.</text>
</comment>
<sequence length="156" mass="17415">MLHLIPAPLHRFALKIGYKLQQRLRRTTGRTRDGVSVIAKDLGGQILVIRHSYGPQAWYFPGGGVRSGESPEDAARRELFEETGCEIEGLKLVGLVEETLSGATAKGHLFEGVVHDMPEADGREVVEARFFPTHSLPEPLADSTRLRLKMWQDRKS</sequence>
<evidence type="ECO:0000256" key="2">
    <source>
        <dbReference type="ARBA" id="ARBA00022801"/>
    </source>
</evidence>
<dbReference type="GO" id="GO:0016787">
    <property type="term" value="F:hydrolase activity"/>
    <property type="evidence" value="ECO:0007669"/>
    <property type="project" value="UniProtKB-KW"/>
</dbReference>
<dbReference type="PRINTS" id="PR00502">
    <property type="entry name" value="NUDIXFAMILY"/>
</dbReference>
<evidence type="ECO:0000256" key="1">
    <source>
        <dbReference type="ARBA" id="ARBA00001946"/>
    </source>
</evidence>
<dbReference type="PROSITE" id="PS00893">
    <property type="entry name" value="NUDIX_BOX"/>
    <property type="match status" value="1"/>
</dbReference>
<name>A0A9Q3XB18_9SPHN</name>
<dbReference type="EMBL" id="JAHVKP010000001">
    <property type="protein sequence ID" value="MBY6216922.1"/>
    <property type="molecule type" value="Genomic_DNA"/>
</dbReference>
<dbReference type="Pfam" id="PF00293">
    <property type="entry name" value="NUDIX"/>
    <property type="match status" value="1"/>
</dbReference>
<evidence type="ECO:0000256" key="3">
    <source>
        <dbReference type="RuleBase" id="RU003476"/>
    </source>
</evidence>
<proteinExistence type="inferred from homology"/>